<feature type="transmembrane region" description="Helical" evidence="2">
    <location>
        <begin position="60"/>
        <end position="85"/>
    </location>
</feature>
<evidence type="ECO:0000313" key="3">
    <source>
        <dbReference type="EMBL" id="MYL68735.1"/>
    </source>
</evidence>
<comment type="caution">
    <text evidence="3">The sequence shown here is derived from an EMBL/GenBank/DDBJ whole genome shotgun (WGS) entry which is preliminary data.</text>
</comment>
<protein>
    <submittedName>
        <fullName evidence="3">Uncharacterized protein</fullName>
    </submittedName>
</protein>
<keyword evidence="2" id="KW-0812">Transmembrane</keyword>
<dbReference type="AlphaFoldDB" id="A0A6B1IZF4"/>
<keyword evidence="2" id="KW-0472">Membrane</keyword>
<dbReference type="RefSeq" id="WP_049902035.1">
    <property type="nucleotide sequence ID" value="NZ_WMFC01000020.1"/>
</dbReference>
<proteinExistence type="predicted"/>
<sequence length="558" mass="60486">MSTRPPSDDSDEQSSDDELTDWPPSNSDQHESSPPWIPLGIVGILAVAIGWFFRPWLHGLIYAVYTTPLLLFGIVAGSIAAWATARAGGGVETVVNALTSNDHTITPLRVGVVVLVITAFALMPVANAVAGVTLSDQTMSQTATVERLDDVDADNPRIVTRAVADRYASNTLNRPQYRVGDTDISVVNGTPYWAAPLAPDGLFNKITKRQAGTVLVDMTTQQANVRSVDGELETGVGTIFHRNYRWELLKSQAYLVDYGDPKMVIHNNTQYIAVPYSEPTFHLTPLPHSTPQWGGVAVTDPSGSIETLSPSEAAASPILDNQQLYPEKLALQSVAATKYRNGILNTYTSHEDEIEIAPLPGDENDQPFFILSESGPQYVVAVEPYGNAQGLQELWTIDGQNGTFEQYVPADSLFGPQRAADLVRQSAPQTDWDRFTPAEPILTVIDDREYWQVRVVPEDNSGIAYVAFVDARSGDVDSFEQTDAITQFLGGETPVETPTETDPTDTTAGAPTVIVQRVAENGTVIETMTVYDDESVEIRTPTNSTAGTENATARALGS</sequence>
<gene>
    <name evidence="3" type="ORF">GLW30_13475</name>
</gene>
<dbReference type="Proteomes" id="UP000452321">
    <property type="component" value="Unassembled WGS sequence"/>
</dbReference>
<organism evidence="3 4">
    <name type="scientific">Halorubrum distributum</name>
    <dbReference type="NCBI Taxonomy" id="29283"/>
    <lineage>
        <taxon>Archaea</taxon>
        <taxon>Methanobacteriati</taxon>
        <taxon>Methanobacteriota</taxon>
        <taxon>Stenosarchaea group</taxon>
        <taxon>Halobacteria</taxon>
        <taxon>Halobacteriales</taxon>
        <taxon>Haloferacaceae</taxon>
        <taxon>Halorubrum</taxon>
        <taxon>Halorubrum distributum group</taxon>
    </lineage>
</organism>
<evidence type="ECO:0000313" key="4">
    <source>
        <dbReference type="Proteomes" id="UP000452321"/>
    </source>
</evidence>
<reference evidence="3 4" key="1">
    <citation type="submission" date="2019-11" db="EMBL/GenBank/DDBJ databases">
        <title>Genome sequences of 17 halophilic strains isolated from different environments.</title>
        <authorList>
            <person name="Furrow R.E."/>
        </authorList>
    </citation>
    <scope>NUCLEOTIDE SEQUENCE [LARGE SCALE GENOMIC DNA]</scope>
    <source>
        <strain evidence="3 4">22502_06_Cabo</strain>
    </source>
</reference>
<feature type="region of interest" description="Disordered" evidence="1">
    <location>
        <begin position="1"/>
        <end position="33"/>
    </location>
</feature>
<feature type="transmembrane region" description="Helical" evidence="2">
    <location>
        <begin position="105"/>
        <end position="130"/>
    </location>
</feature>
<accession>A0A6B1IZF4</accession>
<feature type="transmembrane region" description="Helical" evidence="2">
    <location>
        <begin position="36"/>
        <end position="53"/>
    </location>
</feature>
<feature type="compositionally biased region" description="Acidic residues" evidence="1">
    <location>
        <begin position="8"/>
        <end position="20"/>
    </location>
</feature>
<evidence type="ECO:0000256" key="1">
    <source>
        <dbReference type="SAM" id="MobiDB-lite"/>
    </source>
</evidence>
<name>A0A6B1IZF4_9EURY</name>
<keyword evidence="2" id="KW-1133">Transmembrane helix</keyword>
<evidence type="ECO:0000256" key="2">
    <source>
        <dbReference type="SAM" id="Phobius"/>
    </source>
</evidence>
<dbReference type="EMBL" id="WMFC01000020">
    <property type="protein sequence ID" value="MYL68735.1"/>
    <property type="molecule type" value="Genomic_DNA"/>
</dbReference>